<dbReference type="InterPro" id="IPR004358">
    <property type="entry name" value="Sig_transdc_His_kin-like_C"/>
</dbReference>
<dbReference type="Pfam" id="PF02518">
    <property type="entry name" value="HATPase_c"/>
    <property type="match status" value="1"/>
</dbReference>
<dbReference type="InterPro" id="IPR022050">
    <property type="entry name" value="T_hemolysin"/>
</dbReference>
<dbReference type="CDD" id="cd00075">
    <property type="entry name" value="HATPase"/>
    <property type="match status" value="1"/>
</dbReference>
<dbReference type="Gene3D" id="3.30.565.10">
    <property type="entry name" value="Histidine kinase-like ATPase, C-terminal domain"/>
    <property type="match status" value="1"/>
</dbReference>
<proteinExistence type="predicted"/>
<name>A0ABX1QK68_9PROT</name>
<dbReference type="InterPro" id="IPR036890">
    <property type="entry name" value="HATPase_C_sf"/>
</dbReference>
<gene>
    <name evidence="4" type="ORF">GV368_02990</name>
</gene>
<comment type="catalytic activity">
    <reaction evidence="1">
        <text>ATP + protein L-histidine = ADP + protein N-phospho-L-histidine.</text>
        <dbReference type="EC" id="2.7.13.3"/>
    </reaction>
</comment>
<evidence type="ECO:0000313" key="4">
    <source>
        <dbReference type="EMBL" id="NMH16092.1"/>
    </source>
</evidence>
<evidence type="ECO:0000256" key="2">
    <source>
        <dbReference type="ARBA" id="ARBA00012438"/>
    </source>
</evidence>
<evidence type="ECO:0000256" key="1">
    <source>
        <dbReference type="ARBA" id="ARBA00000085"/>
    </source>
</evidence>
<evidence type="ECO:0000259" key="3">
    <source>
        <dbReference type="Pfam" id="PF02518"/>
    </source>
</evidence>
<protein>
    <recommendedName>
        <fullName evidence="2">histidine kinase</fullName>
        <ecNumber evidence="2">2.7.13.3</ecNumber>
    </recommendedName>
</protein>
<organism evidence="4 5">
    <name type="scientific">Tepidiphilus baoligensis</name>
    <dbReference type="NCBI Taxonomy" id="2698687"/>
    <lineage>
        <taxon>Bacteria</taxon>
        <taxon>Pseudomonadati</taxon>
        <taxon>Pseudomonadota</taxon>
        <taxon>Hydrogenophilia</taxon>
        <taxon>Hydrogenophilales</taxon>
        <taxon>Hydrogenophilaceae</taxon>
        <taxon>Tepidiphilus</taxon>
    </lineage>
</organism>
<dbReference type="InterPro" id="IPR003594">
    <property type="entry name" value="HATPase_dom"/>
</dbReference>
<dbReference type="PRINTS" id="PR00344">
    <property type="entry name" value="BCTRLSENSOR"/>
</dbReference>
<dbReference type="SUPFAM" id="SSF55874">
    <property type="entry name" value="ATPase domain of HSP90 chaperone/DNA topoisomerase II/histidine kinase"/>
    <property type="match status" value="1"/>
</dbReference>
<dbReference type="RefSeq" id="WP_169115364.1">
    <property type="nucleotide sequence ID" value="NZ_JAAAUB010000003.1"/>
</dbReference>
<sequence>MATISCTARPKKETSGRLMEAAWVADNETSSEEIARFVQDIYLARYGAHIAQPRGPFLALRDATGQVRAALALRRGETPFFLEHYLDAPVQTLLPGGVREGIVEVGSPSGGAGLGLAIVQRIVAFHGGRVGAEEGADGRGTTMRVVLPHLDMPPPESLPAMSVFSQGY</sequence>
<dbReference type="EC" id="2.7.13.3" evidence="2"/>
<comment type="caution">
    <text evidence="4">The sequence shown here is derived from an EMBL/GenBank/DDBJ whole genome shotgun (WGS) entry which is preliminary data.</text>
</comment>
<reference evidence="4 5" key="1">
    <citation type="journal article" date="2020" name="Curr. Microbiol.">
        <title>Tepidiphilus baoligensis sp. nov., a Novel Bacterium of the Family Hydrogenophilaceae Isolated from an Oil Reservoir.</title>
        <authorList>
            <person name="Zhang X."/>
            <person name="Wang G."/>
            <person name="Ma X."/>
            <person name="Yu J."/>
            <person name="You J."/>
            <person name="Xue Y."/>
            <person name="Ma Y."/>
        </authorList>
    </citation>
    <scope>NUCLEOTIDE SEQUENCE [LARGE SCALE GENOMIC DNA]</scope>
    <source>
        <strain evidence="4 5">B18-69</strain>
    </source>
</reference>
<keyword evidence="5" id="KW-1185">Reference proteome</keyword>
<evidence type="ECO:0000313" key="5">
    <source>
        <dbReference type="Proteomes" id="UP000669605"/>
    </source>
</evidence>
<feature type="domain" description="Histidine kinase/HSP90-like ATPase" evidence="3">
    <location>
        <begin position="109"/>
        <end position="149"/>
    </location>
</feature>
<dbReference type="Pfam" id="PF12261">
    <property type="entry name" value="T_hemolysin"/>
    <property type="match status" value="1"/>
</dbReference>
<accession>A0ABX1QK68</accession>
<dbReference type="Proteomes" id="UP000669605">
    <property type="component" value="Unassembled WGS sequence"/>
</dbReference>
<dbReference type="EMBL" id="JAAAUB010000003">
    <property type="protein sequence ID" value="NMH16092.1"/>
    <property type="molecule type" value="Genomic_DNA"/>
</dbReference>